<dbReference type="InterPro" id="IPR036390">
    <property type="entry name" value="WH_DNA-bd_sf"/>
</dbReference>
<dbReference type="InterPro" id="IPR051815">
    <property type="entry name" value="Molybdate_resp_trans_reg"/>
</dbReference>
<gene>
    <name evidence="2" type="ORF">CFX0092_A2274</name>
</gene>
<dbReference type="EMBL" id="LN890655">
    <property type="protein sequence ID" value="CUS04152.2"/>
    <property type="molecule type" value="Genomic_DNA"/>
</dbReference>
<proteinExistence type="predicted"/>
<protein>
    <submittedName>
        <fullName evidence="2">Transcriptional regulator, ModE family</fullName>
    </submittedName>
</protein>
<dbReference type="InterPro" id="IPR036388">
    <property type="entry name" value="WH-like_DNA-bd_sf"/>
</dbReference>
<dbReference type="RefSeq" id="WP_095043539.1">
    <property type="nucleotide sequence ID" value="NZ_LN890655.1"/>
</dbReference>
<accession>A0A160T3A1</accession>
<dbReference type="Gene3D" id="1.10.10.10">
    <property type="entry name" value="Winged helix-like DNA-binding domain superfamily/Winged helix DNA-binding domain"/>
    <property type="match status" value="1"/>
</dbReference>
<evidence type="ECO:0000313" key="3">
    <source>
        <dbReference type="Proteomes" id="UP000215027"/>
    </source>
</evidence>
<evidence type="ECO:0000259" key="1">
    <source>
        <dbReference type="Pfam" id="PF00126"/>
    </source>
</evidence>
<organism evidence="2 3">
    <name type="scientific">Candidatus Promineifilum breve</name>
    <dbReference type="NCBI Taxonomy" id="1806508"/>
    <lineage>
        <taxon>Bacteria</taxon>
        <taxon>Bacillati</taxon>
        <taxon>Chloroflexota</taxon>
        <taxon>Ardenticatenia</taxon>
        <taxon>Candidatus Promineifilales</taxon>
        <taxon>Candidatus Promineifilaceae</taxon>
        <taxon>Candidatus Promineifilum</taxon>
    </lineage>
</organism>
<dbReference type="GO" id="GO:0003700">
    <property type="term" value="F:DNA-binding transcription factor activity"/>
    <property type="evidence" value="ECO:0007669"/>
    <property type="project" value="InterPro"/>
</dbReference>
<dbReference type="AlphaFoldDB" id="A0A160T3A1"/>
<evidence type="ECO:0000313" key="2">
    <source>
        <dbReference type="EMBL" id="CUS04152.2"/>
    </source>
</evidence>
<dbReference type="InterPro" id="IPR000847">
    <property type="entry name" value="LysR_HTH_N"/>
</dbReference>
<sequence length="111" mass="12291">MQPRYNLWLEVDGQVVLSLWRAALLRAVASCGSISGAAEYMDIPYRTAWQKIHEMETRLGEKLVATQTGGAHGGGARLTPAAERHLARFDRLAQDMERFVAEAFAANFSDP</sequence>
<feature type="domain" description="HTH lysR-type" evidence="1">
    <location>
        <begin position="23"/>
        <end position="83"/>
    </location>
</feature>
<dbReference type="PANTHER" id="PTHR30432:SF1">
    <property type="entry name" value="DNA-BINDING TRANSCRIPTIONAL DUAL REGULATOR MODE"/>
    <property type="match status" value="1"/>
</dbReference>
<name>A0A160T3A1_9CHLR</name>
<dbReference type="SUPFAM" id="SSF46785">
    <property type="entry name" value="Winged helix' DNA-binding domain"/>
    <property type="match status" value="1"/>
</dbReference>
<dbReference type="Pfam" id="PF00126">
    <property type="entry name" value="HTH_1"/>
    <property type="match status" value="1"/>
</dbReference>
<dbReference type="OrthoDB" id="9805191at2"/>
<dbReference type="Proteomes" id="UP000215027">
    <property type="component" value="Chromosome I"/>
</dbReference>
<dbReference type="KEGG" id="pbf:CFX0092_A2274"/>
<keyword evidence="3" id="KW-1185">Reference proteome</keyword>
<dbReference type="PANTHER" id="PTHR30432">
    <property type="entry name" value="TRANSCRIPTIONAL REGULATOR MODE"/>
    <property type="match status" value="1"/>
</dbReference>
<reference evidence="2" key="1">
    <citation type="submission" date="2016-01" db="EMBL/GenBank/DDBJ databases">
        <authorList>
            <person name="Mcilroy J.S."/>
            <person name="Karst M S."/>
            <person name="Albertsen M."/>
        </authorList>
    </citation>
    <scope>NUCLEOTIDE SEQUENCE</scope>
    <source>
        <strain evidence="2">Cfx-K</strain>
    </source>
</reference>